<evidence type="ECO:0000313" key="1">
    <source>
        <dbReference type="EMBL" id="PZX93024.1"/>
    </source>
</evidence>
<comment type="caution">
    <text evidence="1">The sequence shown here is derived from an EMBL/GenBank/DDBJ whole genome shotgun (WGS) entry which is preliminary data.</text>
</comment>
<accession>A0A2W7TTX8</accession>
<organism evidence="1 2">
    <name type="scientific">Flavobacterium aquariorum</name>
    <dbReference type="NCBI Taxonomy" id="2217670"/>
    <lineage>
        <taxon>Bacteria</taxon>
        <taxon>Pseudomonadati</taxon>
        <taxon>Bacteroidota</taxon>
        <taxon>Flavobacteriia</taxon>
        <taxon>Flavobacteriales</taxon>
        <taxon>Flavobacteriaceae</taxon>
        <taxon>Flavobacterium</taxon>
    </lineage>
</organism>
<keyword evidence="2" id="KW-1185">Reference proteome</keyword>
<dbReference type="RefSeq" id="WP_111410306.1">
    <property type="nucleotide sequence ID" value="NZ_QKXH01000007.1"/>
</dbReference>
<dbReference type="EMBL" id="QKXH01000007">
    <property type="protein sequence ID" value="PZX93024.1"/>
    <property type="molecule type" value="Genomic_DNA"/>
</dbReference>
<gene>
    <name evidence="1" type="ORF">DOS84_11685</name>
</gene>
<name>A0A2W7TTX8_9FLAO</name>
<proteinExistence type="predicted"/>
<dbReference type="Proteomes" id="UP000249177">
    <property type="component" value="Unassembled WGS sequence"/>
</dbReference>
<sequence length="63" mass="6919">MSLELYAFQIIIKNFHQYTKSLPQIAATAPIIGTLFFTATTERPAEAPGVASKKRVLMEGYSG</sequence>
<dbReference type="AlphaFoldDB" id="A0A2W7TTX8"/>
<reference evidence="1 2" key="1">
    <citation type="submission" date="2018-06" db="EMBL/GenBank/DDBJ databases">
        <title>Flavobacterium sp IMCC34762, genome.</title>
        <authorList>
            <person name="Joung Y."/>
            <person name="Cho J."/>
            <person name="Song J."/>
        </authorList>
    </citation>
    <scope>NUCLEOTIDE SEQUENCE [LARGE SCALE GENOMIC DNA]</scope>
    <source>
        <strain evidence="1 2">IMCC34762</strain>
    </source>
</reference>
<evidence type="ECO:0000313" key="2">
    <source>
        <dbReference type="Proteomes" id="UP000249177"/>
    </source>
</evidence>
<protein>
    <submittedName>
        <fullName evidence="1">Uncharacterized protein</fullName>
    </submittedName>
</protein>